<evidence type="ECO:0000313" key="1">
    <source>
        <dbReference type="EMBL" id="MBE1208389.1"/>
    </source>
</evidence>
<accession>A0ABR9GXI3</accession>
<reference evidence="1 2" key="1">
    <citation type="submission" date="2020-09" db="EMBL/GenBank/DDBJ databases">
        <title>Draft Genome Sequence of Aminobacter carboxidus type strain DSM 1086, a soil Gram-negative carboxydobacterium.</title>
        <authorList>
            <person name="Turrini P."/>
            <person name="Tescari M."/>
            <person name="Artuso I."/>
            <person name="Lugli G.A."/>
            <person name="Frangipani E."/>
            <person name="Ventura M."/>
            <person name="Visca P."/>
        </authorList>
    </citation>
    <scope>NUCLEOTIDE SEQUENCE [LARGE SCALE GENOMIC DNA]</scope>
    <source>
        <strain evidence="1 2">DSM 1086</strain>
    </source>
</reference>
<proteinExistence type="predicted"/>
<dbReference type="EMBL" id="JACZEP010000020">
    <property type="protein sequence ID" value="MBE1208389.1"/>
    <property type="molecule type" value="Genomic_DNA"/>
</dbReference>
<keyword evidence="2" id="KW-1185">Reference proteome</keyword>
<dbReference type="RefSeq" id="WP_192568993.1">
    <property type="nucleotide sequence ID" value="NZ_JACZEP010000020.1"/>
</dbReference>
<comment type="caution">
    <text evidence="1">The sequence shown here is derived from an EMBL/GenBank/DDBJ whole genome shotgun (WGS) entry which is preliminary data.</text>
</comment>
<name>A0ABR9GXI3_9HYPH</name>
<gene>
    <name evidence="1" type="ORF">IHE39_29275</name>
</gene>
<protein>
    <submittedName>
        <fullName evidence="1">Uncharacterized protein</fullName>
    </submittedName>
</protein>
<sequence length="121" mass="13686">MNASKAFATDCGYAGQSPVMLDTLETIRRRGIAEARKAHFARKKLTDAITSDPELFQAMIHPAQSIAEALEDIAAFIIRTRNMPTWRRHNHAAAIARAKARRLHLRFFRRFATEILARKAA</sequence>
<organism evidence="1 2">
    <name type="scientific">Aminobacter carboxidus</name>
    <dbReference type="NCBI Taxonomy" id="376165"/>
    <lineage>
        <taxon>Bacteria</taxon>
        <taxon>Pseudomonadati</taxon>
        <taxon>Pseudomonadota</taxon>
        <taxon>Alphaproteobacteria</taxon>
        <taxon>Hyphomicrobiales</taxon>
        <taxon>Phyllobacteriaceae</taxon>
        <taxon>Aminobacter</taxon>
    </lineage>
</organism>
<evidence type="ECO:0000313" key="2">
    <source>
        <dbReference type="Proteomes" id="UP000598227"/>
    </source>
</evidence>
<dbReference type="Proteomes" id="UP000598227">
    <property type="component" value="Unassembled WGS sequence"/>
</dbReference>